<dbReference type="InterPro" id="IPR036279">
    <property type="entry name" value="5-3_exonuclease_C_sf"/>
</dbReference>
<keyword evidence="8 16" id="KW-0227">DNA damage</keyword>
<evidence type="ECO:0000256" key="4">
    <source>
        <dbReference type="ARBA" id="ARBA00022679"/>
    </source>
</evidence>
<evidence type="ECO:0000259" key="19">
    <source>
        <dbReference type="SMART" id="SM00482"/>
    </source>
</evidence>
<dbReference type="GO" id="GO:0008408">
    <property type="term" value="F:3'-5' exonuclease activity"/>
    <property type="evidence" value="ECO:0007669"/>
    <property type="project" value="UniProtKB-UniRule"/>
</dbReference>
<dbReference type="Gene3D" id="1.10.150.20">
    <property type="entry name" value="5' to 3' exonuclease, C-terminal subdomain"/>
    <property type="match status" value="2"/>
</dbReference>
<evidence type="ECO:0000256" key="11">
    <source>
        <dbReference type="ARBA" id="ARBA00022932"/>
    </source>
</evidence>
<evidence type="ECO:0000259" key="18">
    <source>
        <dbReference type="SMART" id="SM00475"/>
    </source>
</evidence>
<dbReference type="NCBIfam" id="TIGR00593">
    <property type="entry name" value="pola"/>
    <property type="match status" value="1"/>
</dbReference>
<comment type="catalytic activity">
    <reaction evidence="14 16">
        <text>DNA(n) + a 2'-deoxyribonucleoside 5'-triphosphate = DNA(n+1) + diphosphate</text>
        <dbReference type="Rhea" id="RHEA:22508"/>
        <dbReference type="Rhea" id="RHEA-COMP:17339"/>
        <dbReference type="Rhea" id="RHEA-COMP:17340"/>
        <dbReference type="ChEBI" id="CHEBI:33019"/>
        <dbReference type="ChEBI" id="CHEBI:61560"/>
        <dbReference type="ChEBI" id="CHEBI:173112"/>
        <dbReference type="EC" id="2.7.7.7"/>
    </reaction>
</comment>
<keyword evidence="4 16" id="KW-0808">Transferase</keyword>
<dbReference type="GO" id="GO:0006261">
    <property type="term" value="P:DNA-templated DNA replication"/>
    <property type="evidence" value="ECO:0007669"/>
    <property type="project" value="UniProtKB-UniRule"/>
</dbReference>
<dbReference type="InterPro" id="IPR020045">
    <property type="entry name" value="DNA_polI_H3TH"/>
</dbReference>
<dbReference type="GO" id="GO:0006302">
    <property type="term" value="P:double-strand break repair"/>
    <property type="evidence" value="ECO:0007669"/>
    <property type="project" value="TreeGrafter"/>
</dbReference>
<keyword evidence="11 16" id="KW-0239">DNA-directed DNA polymerase</keyword>
<dbReference type="Pfam" id="PF02739">
    <property type="entry name" value="5_3_exonuc_N"/>
    <property type="match status" value="1"/>
</dbReference>
<dbReference type="Gene3D" id="3.30.420.10">
    <property type="entry name" value="Ribonuclease H-like superfamily/Ribonuclease H"/>
    <property type="match status" value="1"/>
</dbReference>
<dbReference type="Pfam" id="PF01612">
    <property type="entry name" value="DNA_pol_A_exo1"/>
    <property type="match status" value="1"/>
</dbReference>
<dbReference type="InterPro" id="IPR002421">
    <property type="entry name" value="5-3_exonuclease"/>
</dbReference>
<dbReference type="SMART" id="SM00279">
    <property type="entry name" value="HhH2"/>
    <property type="match status" value="1"/>
</dbReference>
<feature type="domain" description="5'-3' exonuclease" evidence="18">
    <location>
        <begin position="10"/>
        <end position="271"/>
    </location>
</feature>
<accession>A0A6J4UYB0</accession>
<dbReference type="Gene3D" id="1.20.1060.10">
    <property type="entry name" value="Taq DNA Polymerase, Chain T, domain 4"/>
    <property type="match status" value="1"/>
</dbReference>
<protein>
    <recommendedName>
        <fullName evidence="3 15">DNA polymerase I</fullName>
        <ecNumber evidence="2 15">2.7.7.7</ecNumber>
    </recommendedName>
</protein>
<keyword evidence="9 16" id="KW-0378">Hydrolase</keyword>
<comment type="function">
    <text evidence="16">In addition to polymerase activity, this DNA polymerase exhibits 3'-5' and 5'-3' exonuclease activity.</text>
</comment>
<dbReference type="FunFam" id="1.20.1060.10:FF:000001">
    <property type="entry name" value="DNA polymerase I"/>
    <property type="match status" value="1"/>
</dbReference>
<dbReference type="InterPro" id="IPR001098">
    <property type="entry name" value="DNA-dir_DNA_pol_A_palm_dom"/>
</dbReference>
<dbReference type="InterPro" id="IPR002298">
    <property type="entry name" value="DNA_polymerase_A"/>
</dbReference>
<dbReference type="InterPro" id="IPR012337">
    <property type="entry name" value="RNaseH-like_sf"/>
</dbReference>
<dbReference type="Gene3D" id="3.30.70.370">
    <property type="match status" value="1"/>
</dbReference>
<keyword evidence="10 16" id="KW-0269">Exonuclease</keyword>
<evidence type="ECO:0000256" key="9">
    <source>
        <dbReference type="ARBA" id="ARBA00022801"/>
    </source>
</evidence>
<dbReference type="FunFam" id="1.10.150.20:FF:000002">
    <property type="entry name" value="DNA polymerase I"/>
    <property type="match status" value="1"/>
</dbReference>
<dbReference type="NCBIfam" id="NF004397">
    <property type="entry name" value="PRK05755.1"/>
    <property type="match status" value="1"/>
</dbReference>
<dbReference type="EC" id="2.7.7.7" evidence="2 15"/>
<dbReference type="CDD" id="cd08637">
    <property type="entry name" value="DNA_pol_A_pol_I_C"/>
    <property type="match status" value="1"/>
</dbReference>
<keyword evidence="6 16" id="KW-0235">DNA replication</keyword>
<gene>
    <name evidence="16" type="primary">polA</name>
    <name evidence="20" type="ORF">AVDCRST_MAG73-3980</name>
</gene>
<dbReference type="CDD" id="cd06139">
    <property type="entry name" value="DNA_polA_I_Ecoli_like_exo"/>
    <property type="match status" value="1"/>
</dbReference>
<comment type="similarity">
    <text evidence="1 16">Belongs to the DNA polymerase type-A family.</text>
</comment>
<dbReference type="InterPro" id="IPR008918">
    <property type="entry name" value="HhH2"/>
</dbReference>
<evidence type="ECO:0000313" key="20">
    <source>
        <dbReference type="EMBL" id="CAA9563898.1"/>
    </source>
</evidence>
<dbReference type="EMBL" id="CADCWE010000258">
    <property type="protein sequence ID" value="CAA9563898.1"/>
    <property type="molecule type" value="Genomic_DNA"/>
</dbReference>
<dbReference type="SUPFAM" id="SSF56672">
    <property type="entry name" value="DNA/RNA polymerases"/>
    <property type="match status" value="1"/>
</dbReference>
<evidence type="ECO:0000256" key="2">
    <source>
        <dbReference type="ARBA" id="ARBA00012417"/>
    </source>
</evidence>
<keyword evidence="5 16" id="KW-0548">Nucleotidyltransferase</keyword>
<dbReference type="InterPro" id="IPR043502">
    <property type="entry name" value="DNA/RNA_pol_sf"/>
</dbReference>
<dbReference type="GO" id="GO:0003677">
    <property type="term" value="F:DNA binding"/>
    <property type="evidence" value="ECO:0007669"/>
    <property type="project" value="UniProtKB-UniRule"/>
</dbReference>
<dbReference type="AlphaFoldDB" id="A0A6J4UYB0"/>
<name>A0A6J4UYB0_9BACT</name>
<dbReference type="InterPro" id="IPR002562">
    <property type="entry name" value="3'-5'_exonuclease_dom"/>
</dbReference>
<evidence type="ECO:0000256" key="7">
    <source>
        <dbReference type="ARBA" id="ARBA00022722"/>
    </source>
</evidence>
<proteinExistence type="inferred from homology"/>
<evidence type="ECO:0000256" key="10">
    <source>
        <dbReference type="ARBA" id="ARBA00022839"/>
    </source>
</evidence>
<dbReference type="SMART" id="SM00482">
    <property type="entry name" value="POLAc"/>
    <property type="match status" value="1"/>
</dbReference>
<dbReference type="PRINTS" id="PR00868">
    <property type="entry name" value="DNAPOLI"/>
</dbReference>
<dbReference type="InterPro" id="IPR036397">
    <property type="entry name" value="RNaseH_sf"/>
</dbReference>
<dbReference type="FunFam" id="1.10.150.20:FF:000003">
    <property type="entry name" value="DNA polymerase I"/>
    <property type="match status" value="1"/>
</dbReference>
<dbReference type="InterPro" id="IPR029060">
    <property type="entry name" value="PIN-like_dom_sf"/>
</dbReference>
<dbReference type="GO" id="GO:0003887">
    <property type="term" value="F:DNA-directed DNA polymerase activity"/>
    <property type="evidence" value="ECO:0007669"/>
    <property type="project" value="UniProtKB-UniRule"/>
</dbReference>
<dbReference type="InterPro" id="IPR020046">
    <property type="entry name" value="5-3_exonucl_a-hlix_arch_N"/>
</dbReference>
<keyword evidence="12 16" id="KW-0238">DNA-binding</keyword>
<dbReference type="PANTHER" id="PTHR10133">
    <property type="entry name" value="DNA POLYMERASE I"/>
    <property type="match status" value="1"/>
</dbReference>
<sequence>MTDRSATDARRTLMLVDGFGLIFRAYHALPTSLATASGEQTNAVFGFASMLLDVLRGQRPDYAIVALEGGRTFRHDEFDAYKANRGDAPDDLKAQIARVYELIDALGIHRERREGYEADDVIGSLADSCAAAGMDVVIVTGDSDLLQLAADRVRVVLPGVKRFGDVRVFDTAAVVDRYGFGPEFVPDYKALVGDSSDNIPGVPGIGDKTAKALIGQFGGIEAILDHLDEIKPPRARAALEANADQARASKRLASIVRDLDIPFDPAQGVVGGYDRERVLALFRELEFRNLMNKLPEPVQAASSVASEPRPERPPSERTIVKTEEQLDALVARVREVGRVAVDVETTATDPLTAELVGIALAVSASEGAYVPLGHPDGDQLPLDRVRDAIAPLLTDPAVAVSAHHGKYDLAVLQRHGFDATRLDFDTMIAAFLLNETSIGLKNLAFNRLGIEMTEITDLIGTGKAQLTMDKIAADTAGDYACGDVEATFALQTLYAPQIEEQELGPLLRDIELPLVPVLIGMERTGIAIDVPYLRDLSAEITARFGELEREIHALAGRELNIGSTRQIAALLFEELGLPSGRRTKTGYSVDSDALEAIRGKHPIVDLILEHRSLAKLRSTYVDALPQAVNPRTGRVHTSYNQTIAATGRLSSINPNLQNIPVRTELGRRVRRAFVADTRPDHRLFDDAVLLSADYSQIELRLLADMSGEPFLVEAFRNGEDIHAATAAAVHDVAPADVTPDQRRIAKTVNFGVMYGMQSYGLSRDSGLSRAESQAFIDQYWARLPRVRAMFDETLRFGVAQGYVRTPSGRRRYLPDLTSSNGQRRVPAERMAINMPVQGAAADIIKVAMIRLDAVLRERDLPARILLQVHDELVLEVDRTRLPEVAEVVKTTMEHAWALSVPLEVEVRTGPNWDGLAPFATAVDAAVAR</sequence>
<dbReference type="Pfam" id="PF01367">
    <property type="entry name" value="5_3_exonuc"/>
    <property type="match status" value="1"/>
</dbReference>
<dbReference type="CDD" id="cd09859">
    <property type="entry name" value="PIN_53EXO"/>
    <property type="match status" value="1"/>
</dbReference>
<dbReference type="Gene3D" id="3.40.50.1010">
    <property type="entry name" value="5'-nuclease"/>
    <property type="match status" value="1"/>
</dbReference>
<evidence type="ECO:0000256" key="12">
    <source>
        <dbReference type="ARBA" id="ARBA00023125"/>
    </source>
</evidence>
<dbReference type="GO" id="GO:0008409">
    <property type="term" value="F:5'-3' exonuclease activity"/>
    <property type="evidence" value="ECO:0007669"/>
    <property type="project" value="UniProtKB-UniRule"/>
</dbReference>
<dbReference type="SMART" id="SM00475">
    <property type="entry name" value="53EXOc"/>
    <property type="match status" value="1"/>
</dbReference>
<feature type="domain" description="DNA-directed DNA polymerase family A palm" evidence="19">
    <location>
        <begin position="666"/>
        <end position="880"/>
    </location>
</feature>
<evidence type="ECO:0000256" key="13">
    <source>
        <dbReference type="ARBA" id="ARBA00023204"/>
    </source>
</evidence>
<evidence type="ECO:0000256" key="5">
    <source>
        <dbReference type="ARBA" id="ARBA00022695"/>
    </source>
</evidence>
<dbReference type="SUPFAM" id="SSF53098">
    <property type="entry name" value="Ribonuclease H-like"/>
    <property type="match status" value="1"/>
</dbReference>
<evidence type="ECO:0000256" key="6">
    <source>
        <dbReference type="ARBA" id="ARBA00022705"/>
    </source>
</evidence>
<dbReference type="SUPFAM" id="SSF47807">
    <property type="entry name" value="5' to 3' exonuclease, C-terminal subdomain"/>
    <property type="match status" value="1"/>
</dbReference>
<organism evidence="20">
    <name type="scientific">uncultured Thermomicrobiales bacterium</name>
    <dbReference type="NCBI Taxonomy" id="1645740"/>
    <lineage>
        <taxon>Bacteria</taxon>
        <taxon>Pseudomonadati</taxon>
        <taxon>Thermomicrobiota</taxon>
        <taxon>Thermomicrobia</taxon>
        <taxon>Thermomicrobiales</taxon>
        <taxon>environmental samples</taxon>
    </lineage>
</organism>
<evidence type="ECO:0000259" key="17">
    <source>
        <dbReference type="SMART" id="SM00474"/>
    </source>
</evidence>
<feature type="domain" description="3'-5' exonuclease" evidence="17">
    <location>
        <begin position="317"/>
        <end position="499"/>
    </location>
</feature>
<dbReference type="SMART" id="SM00474">
    <property type="entry name" value="35EXOc"/>
    <property type="match status" value="1"/>
</dbReference>
<reference evidence="20" key="1">
    <citation type="submission" date="2020-02" db="EMBL/GenBank/DDBJ databases">
        <authorList>
            <person name="Meier V. D."/>
        </authorList>
    </citation>
    <scope>NUCLEOTIDE SEQUENCE</scope>
    <source>
        <strain evidence="20">AVDCRST_MAG73</strain>
    </source>
</reference>
<dbReference type="InterPro" id="IPR018320">
    <property type="entry name" value="DNA_polymerase_1"/>
</dbReference>
<dbReference type="CDD" id="cd09898">
    <property type="entry name" value="H3TH_53EXO"/>
    <property type="match status" value="1"/>
</dbReference>
<dbReference type="SUPFAM" id="SSF88723">
    <property type="entry name" value="PIN domain-like"/>
    <property type="match status" value="1"/>
</dbReference>
<dbReference type="Pfam" id="PF00476">
    <property type="entry name" value="DNA_pol_A"/>
    <property type="match status" value="1"/>
</dbReference>
<keyword evidence="7" id="KW-0540">Nuclease</keyword>
<keyword evidence="13 16" id="KW-0234">DNA repair</keyword>
<dbReference type="PANTHER" id="PTHR10133:SF27">
    <property type="entry name" value="DNA POLYMERASE NU"/>
    <property type="match status" value="1"/>
</dbReference>
<evidence type="ECO:0000256" key="1">
    <source>
        <dbReference type="ARBA" id="ARBA00007705"/>
    </source>
</evidence>
<evidence type="ECO:0000256" key="15">
    <source>
        <dbReference type="NCBIfam" id="TIGR00593"/>
    </source>
</evidence>
<evidence type="ECO:0000256" key="8">
    <source>
        <dbReference type="ARBA" id="ARBA00022763"/>
    </source>
</evidence>
<evidence type="ECO:0000256" key="3">
    <source>
        <dbReference type="ARBA" id="ARBA00020311"/>
    </source>
</evidence>
<evidence type="ECO:0000256" key="14">
    <source>
        <dbReference type="ARBA" id="ARBA00049244"/>
    </source>
</evidence>
<evidence type="ECO:0000256" key="16">
    <source>
        <dbReference type="RuleBase" id="RU004460"/>
    </source>
</evidence>